<evidence type="ECO:0000256" key="1">
    <source>
        <dbReference type="ARBA" id="ARBA00008874"/>
    </source>
</evidence>
<evidence type="ECO:0000256" key="10">
    <source>
        <dbReference type="PROSITE-ProRule" id="PRU10141"/>
    </source>
</evidence>
<keyword evidence="3" id="KW-0723">Serine/threonine-protein kinase</keyword>
<comment type="catalytic activity">
    <reaction evidence="9">
        <text>L-seryl-[protein] + ATP = O-phospho-L-seryl-[protein] + ADP + H(+)</text>
        <dbReference type="Rhea" id="RHEA:17989"/>
        <dbReference type="Rhea" id="RHEA-COMP:9863"/>
        <dbReference type="Rhea" id="RHEA-COMP:11604"/>
        <dbReference type="ChEBI" id="CHEBI:15378"/>
        <dbReference type="ChEBI" id="CHEBI:29999"/>
        <dbReference type="ChEBI" id="CHEBI:30616"/>
        <dbReference type="ChEBI" id="CHEBI:83421"/>
        <dbReference type="ChEBI" id="CHEBI:456216"/>
        <dbReference type="EC" id="2.7.11.1"/>
    </reaction>
</comment>
<evidence type="ECO:0000256" key="5">
    <source>
        <dbReference type="ARBA" id="ARBA00022741"/>
    </source>
</evidence>
<dbReference type="Pfam" id="PF00069">
    <property type="entry name" value="Pkinase"/>
    <property type="match status" value="1"/>
</dbReference>
<feature type="region of interest" description="Disordered" evidence="11">
    <location>
        <begin position="846"/>
        <end position="936"/>
    </location>
</feature>
<dbReference type="Gene3D" id="1.10.510.10">
    <property type="entry name" value="Transferase(Phosphotransferase) domain 1"/>
    <property type="match status" value="1"/>
</dbReference>
<dbReference type="InterPro" id="IPR000719">
    <property type="entry name" value="Prot_kinase_dom"/>
</dbReference>
<feature type="binding site" evidence="10">
    <location>
        <position position="72"/>
    </location>
    <ligand>
        <name>ATP</name>
        <dbReference type="ChEBI" id="CHEBI:30616"/>
    </ligand>
</feature>
<dbReference type="PANTHER" id="PTHR48012:SF10">
    <property type="entry name" value="FI20177P1"/>
    <property type="match status" value="1"/>
</dbReference>
<gene>
    <name evidence="13" type="ORF">BU16DRAFT_455200</name>
</gene>
<evidence type="ECO:0000256" key="9">
    <source>
        <dbReference type="ARBA" id="ARBA00048679"/>
    </source>
</evidence>
<dbReference type="SMART" id="SM00220">
    <property type="entry name" value="S_TKc"/>
    <property type="match status" value="1"/>
</dbReference>
<proteinExistence type="inferred from homology"/>
<dbReference type="PROSITE" id="PS50011">
    <property type="entry name" value="PROTEIN_KINASE_DOM"/>
    <property type="match status" value="1"/>
</dbReference>
<dbReference type="InterPro" id="IPR017441">
    <property type="entry name" value="Protein_kinase_ATP_BS"/>
</dbReference>
<feature type="region of interest" description="Disordered" evidence="11">
    <location>
        <begin position="811"/>
        <end position="831"/>
    </location>
</feature>
<feature type="compositionally biased region" description="Polar residues" evidence="11">
    <location>
        <begin position="882"/>
        <end position="894"/>
    </location>
</feature>
<evidence type="ECO:0000259" key="12">
    <source>
        <dbReference type="PROSITE" id="PS50011"/>
    </source>
</evidence>
<keyword evidence="6 13" id="KW-0418">Kinase</keyword>
<sequence>MATSQLQLPVAAGTKLKQIEQAKEMQTLVEERARRAGGEAPPYEFLELIGKGSFGRVFKSKSRKTNELVAVKILDVDNPDYIGDNTLDETLKEISVLQQLSISNAKHYVNIIMEALPVHNELWIVSEYCPGGSVYTLMKPTLMTRAPGLEEKYVIAIARELASALKFVHEAGVLHRDLKCGNILISEQGRLQLCDFGVSNVLEPQIAKRSTIVGTPNWMAPELQREWVKDIDRNNPFQPQPILYGSEIDVWAYGCTIFEMVTGAPPFHRLPPERLPEQAPPRIEGERYSEGICQLVAYVLEGRPEDRPTADQILEHPYLADTSQTNPTSMLKELIERYIRWEQGGGVRASLFNMYGAQAPDPLEPHDEDEDEDDWNFSTTDEFERRYSRYSFSDPFGTGSGQQTITGYELPKPDPDDRFGQLLLRHQEQAAERGKKRLDRIFDPNLTPYRNSITSERPPSDLILRGFNPGSPRDTVIDLSFATPTANDGPTIDLGEIATLKARGRTIRELDEEEEEERYDYYNQDQTARRATQDWKFPMAQEEITARRTTKEWKFPMAQEAAINRNTLDWTFPAAEPEEEPEQVKNNSGPRRRLTKDLTLPIPTAPFKDNRQTRDFVFPPREPDAQVSSTSDQGPTLQPSPTIGASFRPQLRHVATEPIGAAFEDFQLSSAPESPSRMSMIDLDMAYIAEAQRPSTANSTTETDANHENPFNLEDQVKRTSTNNRASFHRPTQSEPMQQVLGLLTPSDDDPDHGYGSDQDQSSYRGSLHTRGVSVSQHDMKPAPSNIRQRPHQYHHQPSAWDTWNHNAAYDSEYSTSSPPPSYNTDLSADDDESLDELWDQIEALTTGDLSQWPPRRPRCSPSQDNDLANLPSDLDDFPHASSETILDSLTQPDMASAPPRTGLRAPPGPGGRLTVNFPIPRGPDPETLASDTDPDLMAKEIRRSTWEMYNALYVTHQAFSAVKRGGMGGGDDAGFSSSSGDGGDEDEDEDGGEGGTVRLASTATR</sequence>
<evidence type="ECO:0000256" key="7">
    <source>
        <dbReference type="ARBA" id="ARBA00022840"/>
    </source>
</evidence>
<feature type="region of interest" description="Disordered" evidence="11">
    <location>
        <begin position="693"/>
        <end position="799"/>
    </location>
</feature>
<dbReference type="SUPFAM" id="SSF56112">
    <property type="entry name" value="Protein kinase-like (PK-like)"/>
    <property type="match status" value="1"/>
</dbReference>
<feature type="compositionally biased region" description="Acidic residues" evidence="11">
    <location>
        <begin position="983"/>
        <end position="993"/>
    </location>
</feature>
<feature type="compositionally biased region" description="Polar residues" evidence="11">
    <location>
        <begin position="693"/>
        <end position="703"/>
    </location>
</feature>
<dbReference type="GO" id="GO:0005737">
    <property type="term" value="C:cytoplasm"/>
    <property type="evidence" value="ECO:0007669"/>
    <property type="project" value="TreeGrafter"/>
</dbReference>
<feature type="region of interest" description="Disordered" evidence="11">
    <location>
        <begin position="963"/>
        <end position="1006"/>
    </location>
</feature>
<dbReference type="PROSITE" id="PS00108">
    <property type="entry name" value="PROTEIN_KINASE_ST"/>
    <property type="match status" value="1"/>
</dbReference>
<dbReference type="GO" id="GO:0005524">
    <property type="term" value="F:ATP binding"/>
    <property type="evidence" value="ECO:0007669"/>
    <property type="project" value="UniProtKB-UniRule"/>
</dbReference>
<evidence type="ECO:0000256" key="2">
    <source>
        <dbReference type="ARBA" id="ARBA00012513"/>
    </source>
</evidence>
<keyword evidence="14" id="KW-1185">Reference proteome</keyword>
<organism evidence="13 14">
    <name type="scientific">Lophium mytilinum</name>
    <dbReference type="NCBI Taxonomy" id="390894"/>
    <lineage>
        <taxon>Eukaryota</taxon>
        <taxon>Fungi</taxon>
        <taxon>Dikarya</taxon>
        <taxon>Ascomycota</taxon>
        <taxon>Pezizomycotina</taxon>
        <taxon>Dothideomycetes</taxon>
        <taxon>Pleosporomycetidae</taxon>
        <taxon>Mytilinidiales</taxon>
        <taxon>Mytilinidiaceae</taxon>
        <taxon>Lophium</taxon>
    </lineage>
</organism>
<evidence type="ECO:0000256" key="3">
    <source>
        <dbReference type="ARBA" id="ARBA00022527"/>
    </source>
</evidence>
<evidence type="ECO:0000256" key="8">
    <source>
        <dbReference type="ARBA" id="ARBA00047899"/>
    </source>
</evidence>
<keyword evidence="5 10" id="KW-0547">Nucleotide-binding</keyword>
<dbReference type="OrthoDB" id="248923at2759"/>
<comment type="catalytic activity">
    <reaction evidence="8">
        <text>L-threonyl-[protein] + ATP = O-phospho-L-threonyl-[protein] + ADP + H(+)</text>
        <dbReference type="Rhea" id="RHEA:46608"/>
        <dbReference type="Rhea" id="RHEA-COMP:11060"/>
        <dbReference type="Rhea" id="RHEA-COMP:11605"/>
        <dbReference type="ChEBI" id="CHEBI:15378"/>
        <dbReference type="ChEBI" id="CHEBI:30013"/>
        <dbReference type="ChEBI" id="CHEBI:30616"/>
        <dbReference type="ChEBI" id="CHEBI:61977"/>
        <dbReference type="ChEBI" id="CHEBI:456216"/>
        <dbReference type="EC" id="2.7.11.1"/>
    </reaction>
</comment>
<dbReference type="GO" id="GO:0004674">
    <property type="term" value="F:protein serine/threonine kinase activity"/>
    <property type="evidence" value="ECO:0007669"/>
    <property type="project" value="UniProtKB-KW"/>
</dbReference>
<reference evidence="13" key="1">
    <citation type="journal article" date="2020" name="Stud. Mycol.">
        <title>101 Dothideomycetes genomes: a test case for predicting lifestyles and emergence of pathogens.</title>
        <authorList>
            <person name="Haridas S."/>
            <person name="Albert R."/>
            <person name="Binder M."/>
            <person name="Bloem J."/>
            <person name="Labutti K."/>
            <person name="Salamov A."/>
            <person name="Andreopoulos B."/>
            <person name="Baker S."/>
            <person name="Barry K."/>
            <person name="Bills G."/>
            <person name="Bluhm B."/>
            <person name="Cannon C."/>
            <person name="Castanera R."/>
            <person name="Culley D."/>
            <person name="Daum C."/>
            <person name="Ezra D."/>
            <person name="Gonzalez J."/>
            <person name="Henrissat B."/>
            <person name="Kuo A."/>
            <person name="Liang C."/>
            <person name="Lipzen A."/>
            <person name="Lutzoni F."/>
            <person name="Magnuson J."/>
            <person name="Mondo S."/>
            <person name="Nolan M."/>
            <person name="Ohm R."/>
            <person name="Pangilinan J."/>
            <person name="Park H.-J."/>
            <person name="Ramirez L."/>
            <person name="Alfaro M."/>
            <person name="Sun H."/>
            <person name="Tritt A."/>
            <person name="Yoshinaga Y."/>
            <person name="Zwiers L.-H."/>
            <person name="Turgeon B."/>
            <person name="Goodwin S."/>
            <person name="Spatafora J."/>
            <person name="Crous P."/>
            <person name="Grigoriev I."/>
        </authorList>
    </citation>
    <scope>NUCLEOTIDE SEQUENCE</scope>
    <source>
        <strain evidence="13">CBS 269.34</strain>
    </source>
</reference>
<accession>A0A6A6R3H4</accession>
<dbReference type="InterPro" id="IPR008271">
    <property type="entry name" value="Ser/Thr_kinase_AS"/>
</dbReference>
<dbReference type="AlphaFoldDB" id="A0A6A6R3H4"/>
<dbReference type="PANTHER" id="PTHR48012">
    <property type="entry name" value="STERILE20-LIKE KINASE, ISOFORM B-RELATED"/>
    <property type="match status" value="1"/>
</dbReference>
<name>A0A6A6R3H4_9PEZI</name>
<dbReference type="PROSITE" id="PS00107">
    <property type="entry name" value="PROTEIN_KINASE_ATP"/>
    <property type="match status" value="1"/>
</dbReference>
<feature type="region of interest" description="Disordered" evidence="11">
    <location>
        <begin position="390"/>
        <end position="409"/>
    </location>
</feature>
<dbReference type="EC" id="2.7.11.1" evidence="2"/>
<evidence type="ECO:0000313" key="13">
    <source>
        <dbReference type="EMBL" id="KAF2498323.1"/>
    </source>
</evidence>
<feature type="compositionally biased region" description="Polar residues" evidence="11">
    <location>
        <begin position="719"/>
        <end position="737"/>
    </location>
</feature>
<dbReference type="InterPro" id="IPR050629">
    <property type="entry name" value="STE20/SPS1-PAK"/>
</dbReference>
<evidence type="ECO:0000256" key="11">
    <source>
        <dbReference type="SAM" id="MobiDB-lite"/>
    </source>
</evidence>
<evidence type="ECO:0000256" key="4">
    <source>
        <dbReference type="ARBA" id="ARBA00022679"/>
    </source>
</evidence>
<keyword evidence="7 10" id="KW-0067">ATP-binding</keyword>
<dbReference type="EMBL" id="MU004185">
    <property type="protein sequence ID" value="KAF2498323.1"/>
    <property type="molecule type" value="Genomic_DNA"/>
</dbReference>
<evidence type="ECO:0000256" key="6">
    <source>
        <dbReference type="ARBA" id="ARBA00022777"/>
    </source>
</evidence>
<dbReference type="InterPro" id="IPR011009">
    <property type="entry name" value="Kinase-like_dom_sf"/>
</dbReference>
<feature type="domain" description="Protein kinase" evidence="12">
    <location>
        <begin position="43"/>
        <end position="319"/>
    </location>
</feature>
<comment type="similarity">
    <text evidence="1">Belongs to the protein kinase superfamily. STE Ser/Thr protein kinase family. STE20 subfamily.</text>
</comment>
<feature type="compositionally biased region" description="Polar residues" evidence="11">
    <location>
        <begin position="626"/>
        <end position="643"/>
    </location>
</feature>
<feature type="region of interest" description="Disordered" evidence="11">
    <location>
        <begin position="574"/>
        <end position="645"/>
    </location>
</feature>
<protein>
    <recommendedName>
        <fullName evidence="2">non-specific serine/threonine protein kinase</fullName>
        <ecNumber evidence="2">2.7.11.1</ecNumber>
    </recommendedName>
</protein>
<evidence type="ECO:0000313" key="14">
    <source>
        <dbReference type="Proteomes" id="UP000799750"/>
    </source>
</evidence>
<dbReference type="Proteomes" id="UP000799750">
    <property type="component" value="Unassembled WGS sequence"/>
</dbReference>
<keyword evidence="4" id="KW-0808">Transferase</keyword>